<gene>
    <name evidence="1" type="ORF">UFOVP112_436</name>
</gene>
<accession>A0A6J5L3Q5</accession>
<dbReference type="EMBL" id="LR796233">
    <property type="protein sequence ID" value="CAB4129338.1"/>
    <property type="molecule type" value="Genomic_DNA"/>
</dbReference>
<name>A0A6J5L3Q5_9CAUD</name>
<reference evidence="1" key="1">
    <citation type="submission" date="2020-04" db="EMBL/GenBank/DDBJ databases">
        <authorList>
            <person name="Chiriac C."/>
            <person name="Salcher M."/>
            <person name="Ghai R."/>
            <person name="Kavagutti S V."/>
        </authorList>
    </citation>
    <scope>NUCLEOTIDE SEQUENCE</scope>
</reference>
<protein>
    <submittedName>
        <fullName evidence="1">Uncharacterized protein</fullName>
    </submittedName>
</protein>
<proteinExistence type="predicted"/>
<sequence length="195" mass="22148">MLQVKNLCRSQQMYSNKLLEGLEHGDLARLIHPELHVDEFKSKLGDDQDVIVLSFKVDSKEPANDLVSFIEKGYEWVLDADVSSGEMDDGSYIVFVELDRTKQAADDIMELMKDLINLTDQSTDDWRVRYYKAHKEKQLSIESLTALIPSTPEEYEKKYAQDELDQLKTAAGVKVTTKAPKNDFTESIKIAAGNN</sequence>
<organism evidence="1">
    <name type="scientific">uncultured Caudovirales phage</name>
    <dbReference type="NCBI Taxonomy" id="2100421"/>
    <lineage>
        <taxon>Viruses</taxon>
        <taxon>Duplodnaviria</taxon>
        <taxon>Heunggongvirae</taxon>
        <taxon>Uroviricota</taxon>
        <taxon>Caudoviricetes</taxon>
        <taxon>Peduoviridae</taxon>
        <taxon>Maltschvirus</taxon>
        <taxon>Maltschvirus maltsch</taxon>
    </lineage>
</organism>
<evidence type="ECO:0000313" key="1">
    <source>
        <dbReference type="EMBL" id="CAB4129338.1"/>
    </source>
</evidence>